<feature type="transmembrane region" description="Helical" evidence="1">
    <location>
        <begin position="111"/>
        <end position="131"/>
    </location>
</feature>
<dbReference type="RefSeq" id="WP_126762192.1">
    <property type="nucleotide sequence ID" value="NZ_JBHLTZ010000004.1"/>
</dbReference>
<dbReference type="OrthoDB" id="9155572at2"/>
<name>A0A432Y119_9GAMM</name>
<dbReference type="Proteomes" id="UP000287198">
    <property type="component" value="Unassembled WGS sequence"/>
</dbReference>
<dbReference type="Pfam" id="PF10754">
    <property type="entry name" value="DUF2569"/>
    <property type="match status" value="1"/>
</dbReference>
<feature type="transmembrane region" description="Helical" evidence="1">
    <location>
        <begin position="72"/>
        <end position="99"/>
    </location>
</feature>
<evidence type="ECO:0000256" key="1">
    <source>
        <dbReference type="SAM" id="Phobius"/>
    </source>
</evidence>
<organism evidence="2 3">
    <name type="scientific">Pseudidiomarina halophila</name>
    <dbReference type="NCBI Taxonomy" id="1449799"/>
    <lineage>
        <taxon>Bacteria</taxon>
        <taxon>Pseudomonadati</taxon>
        <taxon>Pseudomonadota</taxon>
        <taxon>Gammaproteobacteria</taxon>
        <taxon>Alteromonadales</taxon>
        <taxon>Idiomarinaceae</taxon>
        <taxon>Pseudidiomarina</taxon>
    </lineage>
</organism>
<feature type="transmembrane region" description="Helical" evidence="1">
    <location>
        <begin position="143"/>
        <end position="164"/>
    </location>
</feature>
<proteinExistence type="predicted"/>
<keyword evidence="1" id="KW-0472">Membrane</keyword>
<gene>
    <name evidence="2" type="ORF">CWI69_04285</name>
</gene>
<evidence type="ECO:0000313" key="2">
    <source>
        <dbReference type="EMBL" id="RUO54636.1"/>
    </source>
</evidence>
<evidence type="ECO:0000313" key="3">
    <source>
        <dbReference type="Proteomes" id="UP000287198"/>
    </source>
</evidence>
<keyword evidence="3" id="KW-1185">Reference proteome</keyword>
<feature type="transmembrane region" description="Helical" evidence="1">
    <location>
        <begin position="30"/>
        <end position="52"/>
    </location>
</feature>
<comment type="caution">
    <text evidence="2">The sequence shown here is derived from an EMBL/GenBank/DDBJ whole genome shotgun (WGS) entry which is preliminary data.</text>
</comment>
<dbReference type="InterPro" id="IPR019690">
    <property type="entry name" value="DUF2569"/>
</dbReference>
<protein>
    <submittedName>
        <fullName evidence="2">DUF2569 domain-containing protein</fullName>
    </submittedName>
</protein>
<accession>A0A432Y119</accession>
<sequence>MSDAAQLQLQEQEQEQQPQQQKQLKGIGGWLYLVAFGVIMSPLFLSVEYIPMFVDYVNGAYELTSNPNSKFYVPYLELLLNVEMLANAFMLLVSLWLVYLFFSKHRWFPRVFIFLCAFSPLLLIADAWIVLKLMPDLVTIDQATVVDIIRAIIYALIWIPYMLISKRVKNTF</sequence>
<dbReference type="EMBL" id="PIPW01000001">
    <property type="protein sequence ID" value="RUO54636.1"/>
    <property type="molecule type" value="Genomic_DNA"/>
</dbReference>
<keyword evidence="1" id="KW-1133">Transmembrane helix</keyword>
<keyword evidence="1" id="KW-0812">Transmembrane</keyword>
<reference evidence="3" key="1">
    <citation type="journal article" date="2018" name="Front. Microbiol.">
        <title>Genome-Based Analysis Reveals the Taxonomy and Diversity of the Family Idiomarinaceae.</title>
        <authorList>
            <person name="Liu Y."/>
            <person name="Lai Q."/>
            <person name="Shao Z."/>
        </authorList>
    </citation>
    <scope>NUCLEOTIDE SEQUENCE [LARGE SCALE GENOMIC DNA]</scope>
    <source>
        <strain evidence="3">BH195</strain>
    </source>
</reference>
<dbReference type="AlphaFoldDB" id="A0A432Y119"/>